<reference evidence="5 6" key="1">
    <citation type="submission" date="2023-09" db="EMBL/GenBank/DDBJ databases">
        <authorList>
            <person name="Wang M."/>
        </authorList>
    </citation>
    <scope>NUCLEOTIDE SEQUENCE [LARGE SCALE GENOMIC DNA]</scope>
    <source>
        <strain evidence="5">GT-2023</strain>
        <tissue evidence="5">Liver</tissue>
    </source>
</reference>
<protein>
    <recommendedName>
        <fullName evidence="4">DDE Tnp4 domain-containing protein</fullName>
    </recommendedName>
</protein>
<comment type="caution">
    <text evidence="5">The sequence shown here is derived from an EMBL/GenBank/DDBJ whole genome shotgun (WGS) entry which is preliminary data.</text>
</comment>
<feature type="domain" description="DDE Tnp4" evidence="4">
    <location>
        <begin position="55"/>
        <end position="163"/>
    </location>
</feature>
<name>A0ABR3L251_9TELE</name>
<keyword evidence="2" id="KW-0479">Metal-binding</keyword>
<keyword evidence="6" id="KW-1185">Reference proteome</keyword>
<evidence type="ECO:0000256" key="1">
    <source>
        <dbReference type="ARBA" id="ARBA00001968"/>
    </source>
</evidence>
<comment type="cofactor">
    <cofactor evidence="1">
        <name>a divalent metal cation</name>
        <dbReference type="ChEBI" id="CHEBI:60240"/>
    </cofactor>
</comment>
<evidence type="ECO:0000313" key="6">
    <source>
        <dbReference type="Proteomes" id="UP001558613"/>
    </source>
</evidence>
<evidence type="ECO:0000256" key="2">
    <source>
        <dbReference type="ARBA" id="ARBA00022723"/>
    </source>
</evidence>
<gene>
    <name evidence="5" type="ORF">QQF64_034505</name>
</gene>
<feature type="compositionally biased region" description="Polar residues" evidence="3">
    <location>
        <begin position="9"/>
        <end position="29"/>
    </location>
</feature>
<feature type="region of interest" description="Disordered" evidence="3">
    <location>
        <begin position="1"/>
        <end position="29"/>
    </location>
</feature>
<dbReference type="InterPro" id="IPR027806">
    <property type="entry name" value="HARBI1_dom"/>
</dbReference>
<dbReference type="Proteomes" id="UP001558613">
    <property type="component" value="Unassembled WGS sequence"/>
</dbReference>
<organism evidence="5 6">
    <name type="scientific">Cirrhinus molitorella</name>
    <name type="common">mud carp</name>
    <dbReference type="NCBI Taxonomy" id="172907"/>
    <lineage>
        <taxon>Eukaryota</taxon>
        <taxon>Metazoa</taxon>
        <taxon>Chordata</taxon>
        <taxon>Craniata</taxon>
        <taxon>Vertebrata</taxon>
        <taxon>Euteleostomi</taxon>
        <taxon>Actinopterygii</taxon>
        <taxon>Neopterygii</taxon>
        <taxon>Teleostei</taxon>
        <taxon>Ostariophysi</taxon>
        <taxon>Cypriniformes</taxon>
        <taxon>Cyprinidae</taxon>
        <taxon>Labeoninae</taxon>
        <taxon>Labeonini</taxon>
        <taxon>Cirrhinus</taxon>
    </lineage>
</organism>
<dbReference type="EMBL" id="JAYMGO010000030">
    <property type="protein sequence ID" value="KAL1246996.1"/>
    <property type="molecule type" value="Genomic_DNA"/>
</dbReference>
<accession>A0ABR3L251</accession>
<evidence type="ECO:0000313" key="5">
    <source>
        <dbReference type="EMBL" id="KAL1246996.1"/>
    </source>
</evidence>
<dbReference type="Pfam" id="PF13359">
    <property type="entry name" value="DDE_Tnp_4"/>
    <property type="match status" value="1"/>
</dbReference>
<sequence>MLFAHESRGQITVTQSPSITAAQPGQDTPTTEAAWREVAAGFETKWQFPNCLGAIDGIHIYIQPPANSGSTYHNYKSRFSIVLSWAGKDVQMEENLVPVRHPTAMTKPTEYPRSRAHSSSSNITLPYAFVGDEAFPLRNDVMKPFSFRNLDHGQRIFNYRLSEQGVQ</sequence>
<evidence type="ECO:0000259" key="4">
    <source>
        <dbReference type="Pfam" id="PF13359"/>
    </source>
</evidence>
<proteinExistence type="predicted"/>
<evidence type="ECO:0000256" key="3">
    <source>
        <dbReference type="SAM" id="MobiDB-lite"/>
    </source>
</evidence>